<name>A0A1F4VLL4_UNCKA</name>
<protein>
    <submittedName>
        <fullName evidence="2">Uncharacterized protein</fullName>
    </submittedName>
</protein>
<sequence>MFTLSEISANCFLSFETSLLLFPLVNFSTSSMFSLAIFKNSLALALFRSINSVAFFIFSWALPIWETASELLLVILFLLIVQKTEATNSKRRETSPIITHLEFLRP</sequence>
<evidence type="ECO:0000313" key="2">
    <source>
        <dbReference type="EMBL" id="OGC58069.1"/>
    </source>
</evidence>
<comment type="caution">
    <text evidence="2">The sequence shown here is derived from an EMBL/GenBank/DDBJ whole genome shotgun (WGS) entry which is preliminary data.</text>
</comment>
<dbReference type="AlphaFoldDB" id="A0A1F4VLL4"/>
<evidence type="ECO:0000256" key="1">
    <source>
        <dbReference type="SAM" id="Phobius"/>
    </source>
</evidence>
<dbReference type="EMBL" id="MEVK01000044">
    <property type="protein sequence ID" value="OGC58069.1"/>
    <property type="molecule type" value="Genomic_DNA"/>
</dbReference>
<dbReference type="Proteomes" id="UP000178964">
    <property type="component" value="Unassembled WGS sequence"/>
</dbReference>
<reference evidence="2 3" key="1">
    <citation type="journal article" date="2016" name="Nat. Commun.">
        <title>Thousands of microbial genomes shed light on interconnected biogeochemical processes in an aquifer system.</title>
        <authorList>
            <person name="Anantharaman K."/>
            <person name="Brown C.T."/>
            <person name="Hug L.A."/>
            <person name="Sharon I."/>
            <person name="Castelle C.J."/>
            <person name="Probst A.J."/>
            <person name="Thomas B.C."/>
            <person name="Singh A."/>
            <person name="Wilkins M.J."/>
            <person name="Karaoz U."/>
            <person name="Brodie E.L."/>
            <person name="Williams K.H."/>
            <person name="Hubbard S.S."/>
            <person name="Banfield J.F."/>
        </authorList>
    </citation>
    <scope>NUCLEOTIDE SEQUENCE [LARGE SCALE GENOMIC DNA]</scope>
</reference>
<keyword evidence="1" id="KW-0472">Membrane</keyword>
<evidence type="ECO:0000313" key="3">
    <source>
        <dbReference type="Proteomes" id="UP000178964"/>
    </source>
</evidence>
<proteinExistence type="predicted"/>
<keyword evidence="1" id="KW-0812">Transmembrane</keyword>
<gene>
    <name evidence="2" type="ORF">A3A70_02815</name>
</gene>
<accession>A0A1F4VLL4</accession>
<feature type="transmembrane region" description="Helical" evidence="1">
    <location>
        <begin position="68"/>
        <end position="84"/>
    </location>
</feature>
<organism evidence="2 3">
    <name type="scientific">candidate division WWE3 bacterium RIFCSPLOWO2_01_FULL_42_11</name>
    <dbReference type="NCBI Taxonomy" id="1802627"/>
    <lineage>
        <taxon>Bacteria</taxon>
        <taxon>Katanobacteria</taxon>
    </lineage>
</organism>
<keyword evidence="1" id="KW-1133">Transmembrane helix</keyword>